<protein>
    <recommendedName>
        <fullName evidence="1">Apea-like HEPN domain-containing protein</fullName>
    </recommendedName>
</protein>
<feature type="domain" description="Apea-like HEPN" evidence="1">
    <location>
        <begin position="6"/>
        <end position="106"/>
    </location>
</feature>
<evidence type="ECO:0000313" key="2">
    <source>
        <dbReference type="EMBL" id="GAH52969.1"/>
    </source>
</evidence>
<dbReference type="EMBL" id="BARU01020780">
    <property type="protein sequence ID" value="GAH52969.1"/>
    <property type="molecule type" value="Genomic_DNA"/>
</dbReference>
<proteinExistence type="predicted"/>
<gene>
    <name evidence="2" type="ORF">S03H2_34080</name>
</gene>
<dbReference type="Pfam" id="PF18739">
    <property type="entry name" value="HEPN_Apea"/>
    <property type="match status" value="1"/>
</dbReference>
<sequence>PDSPDSIEESYRVSLIENLKYLNKYSLRKRLKELFKKFQAVTSILIKKEEEEDFIDNVYHTRNYLIHYDQSKQELSLEGEELIFLTKKLDFLLTVCFLSELGFCDDEIIDFVPKIKRRLGRLLFEE</sequence>
<organism evidence="2">
    <name type="scientific">marine sediment metagenome</name>
    <dbReference type="NCBI Taxonomy" id="412755"/>
    <lineage>
        <taxon>unclassified sequences</taxon>
        <taxon>metagenomes</taxon>
        <taxon>ecological metagenomes</taxon>
    </lineage>
</organism>
<comment type="caution">
    <text evidence="2">The sequence shown here is derived from an EMBL/GenBank/DDBJ whole genome shotgun (WGS) entry which is preliminary data.</text>
</comment>
<reference evidence="2" key="1">
    <citation type="journal article" date="2014" name="Front. Microbiol.">
        <title>High frequency of phylogenetically diverse reductive dehalogenase-homologous genes in deep subseafloor sedimentary metagenomes.</title>
        <authorList>
            <person name="Kawai M."/>
            <person name="Futagami T."/>
            <person name="Toyoda A."/>
            <person name="Takaki Y."/>
            <person name="Nishi S."/>
            <person name="Hori S."/>
            <person name="Arai W."/>
            <person name="Tsubouchi T."/>
            <person name="Morono Y."/>
            <person name="Uchiyama I."/>
            <person name="Ito T."/>
            <person name="Fujiyama A."/>
            <person name="Inagaki F."/>
            <person name="Takami H."/>
        </authorList>
    </citation>
    <scope>NUCLEOTIDE SEQUENCE</scope>
    <source>
        <strain evidence="2">Expedition CK06-06</strain>
    </source>
</reference>
<dbReference type="InterPro" id="IPR041229">
    <property type="entry name" value="HEPN_Apea"/>
</dbReference>
<evidence type="ECO:0000259" key="1">
    <source>
        <dbReference type="Pfam" id="PF18739"/>
    </source>
</evidence>
<dbReference type="AlphaFoldDB" id="X1HGN9"/>
<feature type="non-terminal residue" evidence="2">
    <location>
        <position position="1"/>
    </location>
</feature>
<accession>X1HGN9</accession>
<name>X1HGN9_9ZZZZ</name>